<evidence type="ECO:0000313" key="2">
    <source>
        <dbReference type="EMBL" id="QHU19749.1"/>
    </source>
</evidence>
<dbReference type="AlphaFoldDB" id="A0A6C0KQ50"/>
<protein>
    <submittedName>
        <fullName evidence="2">Uncharacterized protein</fullName>
    </submittedName>
</protein>
<dbReference type="EMBL" id="MN740955">
    <property type="protein sequence ID" value="QHU19749.1"/>
    <property type="molecule type" value="Genomic_DNA"/>
</dbReference>
<name>A0A6C0KQ50_9ZZZZ</name>
<feature type="region of interest" description="Disordered" evidence="1">
    <location>
        <begin position="274"/>
        <end position="349"/>
    </location>
</feature>
<organism evidence="2">
    <name type="scientific">viral metagenome</name>
    <dbReference type="NCBI Taxonomy" id="1070528"/>
    <lineage>
        <taxon>unclassified sequences</taxon>
        <taxon>metagenomes</taxon>
        <taxon>organismal metagenomes</taxon>
    </lineage>
</organism>
<proteinExistence type="predicted"/>
<feature type="compositionally biased region" description="Polar residues" evidence="1">
    <location>
        <begin position="284"/>
        <end position="309"/>
    </location>
</feature>
<reference evidence="2" key="1">
    <citation type="journal article" date="2020" name="Nature">
        <title>Giant virus diversity and host interactions through global metagenomics.</title>
        <authorList>
            <person name="Schulz F."/>
            <person name="Roux S."/>
            <person name="Paez-Espino D."/>
            <person name="Jungbluth S."/>
            <person name="Walsh D.A."/>
            <person name="Denef V.J."/>
            <person name="McMahon K.D."/>
            <person name="Konstantinidis K.T."/>
            <person name="Eloe-Fadrosh E.A."/>
            <person name="Kyrpides N.C."/>
            <person name="Woyke T."/>
        </authorList>
    </citation>
    <scope>NUCLEOTIDE SEQUENCE</scope>
    <source>
        <strain evidence="2">GVMAG-S-3300013014-113</strain>
    </source>
</reference>
<evidence type="ECO:0000256" key="1">
    <source>
        <dbReference type="SAM" id="MobiDB-lite"/>
    </source>
</evidence>
<sequence>MTTNETEEKAYMAKSLNFINTYIKYFTPELSSVVSKMNANEELMNAMKEIQGSNLKKLIDVITPHDNNLNVKIYKKKDGSIDHSTYVTESIKFIVSTDSKDKIYNELIGFINDMKANPKFMGLVKTFKEDKTEWKKMVGMLIPEGSTVKLVIDQFERTSSDLNLLYWNDIFRKNAGKDIICTVSKRGLLKRDMLVFKKFKKQVMLPEEILFKKNRVANSEVPPEAIELINQEEGSGTVVAGEGTAPVASAVSVDDAAVVATALVSVPAAASVPAVPVDDESEEASGSGTPSQQQPAVTSGTAQQSSTAVDKSAIGPEGVQVNVTGGQQRTTRKHKNSIIGSARKTRTYR</sequence>
<accession>A0A6C0KQ50</accession>